<feature type="compositionally biased region" description="Polar residues" evidence="1">
    <location>
        <begin position="38"/>
        <end position="47"/>
    </location>
</feature>
<dbReference type="EMBL" id="JASPKY010000016">
    <property type="protein sequence ID" value="KAK9752988.1"/>
    <property type="molecule type" value="Genomic_DNA"/>
</dbReference>
<organism evidence="2 3">
    <name type="scientific">Popillia japonica</name>
    <name type="common">Japanese beetle</name>
    <dbReference type="NCBI Taxonomy" id="7064"/>
    <lineage>
        <taxon>Eukaryota</taxon>
        <taxon>Metazoa</taxon>
        <taxon>Ecdysozoa</taxon>
        <taxon>Arthropoda</taxon>
        <taxon>Hexapoda</taxon>
        <taxon>Insecta</taxon>
        <taxon>Pterygota</taxon>
        <taxon>Neoptera</taxon>
        <taxon>Endopterygota</taxon>
        <taxon>Coleoptera</taxon>
        <taxon>Polyphaga</taxon>
        <taxon>Scarabaeiformia</taxon>
        <taxon>Scarabaeidae</taxon>
        <taxon>Rutelinae</taxon>
        <taxon>Popillia</taxon>
    </lineage>
</organism>
<protein>
    <recommendedName>
        <fullName evidence="4">Zinc finger GRF-type domain-containing protein</fullName>
    </recommendedName>
</protein>
<sequence>MVTCENFRQYMKNRQQFWEHDSQKGSGRQYYRCESKKNSLQLQQQPNPDHERPAQREKHCESAQPGEK</sequence>
<comment type="caution">
    <text evidence="2">The sequence shown here is derived from an EMBL/GenBank/DDBJ whole genome shotgun (WGS) entry which is preliminary data.</text>
</comment>
<dbReference type="Proteomes" id="UP001458880">
    <property type="component" value="Unassembled WGS sequence"/>
</dbReference>
<proteinExistence type="predicted"/>
<feature type="region of interest" description="Disordered" evidence="1">
    <location>
        <begin position="20"/>
        <end position="68"/>
    </location>
</feature>
<feature type="compositionally biased region" description="Basic and acidic residues" evidence="1">
    <location>
        <begin position="48"/>
        <end position="68"/>
    </location>
</feature>
<keyword evidence="3" id="KW-1185">Reference proteome</keyword>
<gene>
    <name evidence="2" type="ORF">QE152_g3750</name>
</gene>
<evidence type="ECO:0008006" key="4">
    <source>
        <dbReference type="Google" id="ProtNLM"/>
    </source>
</evidence>
<name>A0AAW1N2F8_POPJA</name>
<reference evidence="2 3" key="1">
    <citation type="journal article" date="2024" name="BMC Genomics">
        <title>De novo assembly and annotation of Popillia japonica's genome with initial clues to its potential as an invasive pest.</title>
        <authorList>
            <person name="Cucini C."/>
            <person name="Boschi S."/>
            <person name="Funari R."/>
            <person name="Cardaioli E."/>
            <person name="Iannotti N."/>
            <person name="Marturano G."/>
            <person name="Paoli F."/>
            <person name="Bruttini M."/>
            <person name="Carapelli A."/>
            <person name="Frati F."/>
            <person name="Nardi F."/>
        </authorList>
    </citation>
    <scope>NUCLEOTIDE SEQUENCE [LARGE SCALE GENOMIC DNA]</scope>
    <source>
        <strain evidence="2">DMR45628</strain>
    </source>
</reference>
<evidence type="ECO:0000313" key="2">
    <source>
        <dbReference type="EMBL" id="KAK9752988.1"/>
    </source>
</evidence>
<evidence type="ECO:0000256" key="1">
    <source>
        <dbReference type="SAM" id="MobiDB-lite"/>
    </source>
</evidence>
<dbReference type="AlphaFoldDB" id="A0AAW1N2F8"/>
<evidence type="ECO:0000313" key="3">
    <source>
        <dbReference type="Proteomes" id="UP001458880"/>
    </source>
</evidence>
<accession>A0AAW1N2F8</accession>